<dbReference type="EC" id="4.2.-.-" evidence="4"/>
<evidence type="ECO:0000259" key="5">
    <source>
        <dbReference type="Pfam" id="PF04073"/>
    </source>
</evidence>
<gene>
    <name evidence="6" type="ORF">AEAE_0675</name>
</gene>
<dbReference type="OrthoDB" id="9809296at2"/>
<dbReference type="Proteomes" id="UP000228976">
    <property type="component" value="Unassembled WGS sequence"/>
</dbReference>
<organism evidence="6 7">
    <name type="scientific">Aeriscardovia aeriphila</name>
    <dbReference type="NCBI Taxonomy" id="218139"/>
    <lineage>
        <taxon>Bacteria</taxon>
        <taxon>Bacillati</taxon>
        <taxon>Actinomycetota</taxon>
        <taxon>Actinomycetes</taxon>
        <taxon>Bifidobacteriales</taxon>
        <taxon>Bifidobacteriaceae</taxon>
        <taxon>Aeriscardovia</taxon>
    </lineage>
</organism>
<dbReference type="PIRSF" id="PIRSF006181">
    <property type="entry name" value="EbsC_YbaK"/>
    <property type="match status" value="1"/>
</dbReference>
<dbReference type="GO" id="GO:0016829">
    <property type="term" value="F:lyase activity"/>
    <property type="evidence" value="ECO:0007669"/>
    <property type="project" value="UniProtKB-KW"/>
</dbReference>
<dbReference type="PANTHER" id="PTHR30411">
    <property type="entry name" value="CYTOPLASMIC PROTEIN"/>
    <property type="match status" value="1"/>
</dbReference>
<keyword evidence="2 4" id="KW-0648">Protein biosynthesis</keyword>
<comment type="similarity">
    <text evidence="1 4">Belongs to the prolyl-tRNA editing family. YbaK/EbsC subfamily.</text>
</comment>
<dbReference type="PANTHER" id="PTHR30411:SF0">
    <property type="entry name" value="CYS-TRNA(PRO)_CYS-TRNA(CYS) DEACYLASE YBAK"/>
    <property type="match status" value="1"/>
</dbReference>
<dbReference type="InterPro" id="IPR036754">
    <property type="entry name" value="YbaK/aa-tRNA-synt-asso_dom_sf"/>
</dbReference>
<dbReference type="NCBIfam" id="TIGR00011">
    <property type="entry name" value="YbaK_EbsC"/>
    <property type="match status" value="1"/>
</dbReference>
<keyword evidence="3 4" id="KW-0456">Lyase</keyword>
<dbReference type="AlphaFoldDB" id="A0A261FAJ8"/>
<dbReference type="InterPro" id="IPR004369">
    <property type="entry name" value="Prolyl-tRNA_editing_YbaK/EbsC"/>
</dbReference>
<name>A0A261FAJ8_9BIFI</name>
<feature type="domain" description="YbaK/aminoacyl-tRNA synthetase-associated" evidence="5">
    <location>
        <begin position="44"/>
        <end position="156"/>
    </location>
</feature>
<evidence type="ECO:0000256" key="3">
    <source>
        <dbReference type="ARBA" id="ARBA00023239"/>
    </source>
</evidence>
<dbReference type="RefSeq" id="WP_094689743.1">
    <property type="nucleotide sequence ID" value="NZ_JACBYZ010000001.1"/>
</dbReference>
<dbReference type="SUPFAM" id="SSF55826">
    <property type="entry name" value="YbaK/ProRS associated domain"/>
    <property type="match status" value="1"/>
</dbReference>
<dbReference type="Pfam" id="PF04073">
    <property type="entry name" value="tRNA_edit"/>
    <property type="match status" value="1"/>
</dbReference>
<evidence type="ECO:0000313" key="6">
    <source>
        <dbReference type="EMBL" id="OZG56187.1"/>
    </source>
</evidence>
<sequence>MAKKKKQNSASTPATAVLEKLGISFETVSYEHDADHMDKGYGLEGAAKLGVDPHQTFKTLLAEDESTHEIVVGVVPAAGHLDMKALAQAAGLKKCEMADPAKAMRVTGYVTGGISPLGQKVTHRTFIDTSAHDFPTILVSAGKRGFSLVIDPDNLASACNAQFAPIAKW</sequence>
<dbReference type="InterPro" id="IPR007214">
    <property type="entry name" value="YbaK/aa-tRNA-synth-assoc-dom"/>
</dbReference>
<accession>A0A261FAJ8</accession>
<dbReference type="Gene3D" id="3.90.960.10">
    <property type="entry name" value="YbaK/aminoacyl-tRNA synthetase-associated domain"/>
    <property type="match status" value="1"/>
</dbReference>
<dbReference type="EMBL" id="MWWU01000002">
    <property type="protein sequence ID" value="OZG56187.1"/>
    <property type="molecule type" value="Genomic_DNA"/>
</dbReference>
<protein>
    <recommendedName>
        <fullName evidence="4">Cys-tRNA(Pro)/Cys-tRNA(Cys) deacylase</fullName>
        <ecNumber evidence="4">4.2.-.-</ecNumber>
    </recommendedName>
</protein>
<evidence type="ECO:0000256" key="1">
    <source>
        <dbReference type="ARBA" id="ARBA00009798"/>
    </source>
</evidence>
<proteinExistence type="inferred from homology"/>
<dbReference type="CDD" id="cd00002">
    <property type="entry name" value="YbaK_deacylase"/>
    <property type="match status" value="1"/>
</dbReference>
<evidence type="ECO:0000256" key="4">
    <source>
        <dbReference type="PIRNR" id="PIRNR006181"/>
    </source>
</evidence>
<evidence type="ECO:0000256" key="2">
    <source>
        <dbReference type="ARBA" id="ARBA00022917"/>
    </source>
</evidence>
<dbReference type="GO" id="GO:0002161">
    <property type="term" value="F:aminoacyl-tRNA deacylase activity"/>
    <property type="evidence" value="ECO:0007669"/>
    <property type="project" value="InterPro"/>
</dbReference>
<evidence type="ECO:0000313" key="7">
    <source>
        <dbReference type="Proteomes" id="UP000228976"/>
    </source>
</evidence>
<dbReference type="GO" id="GO:0006412">
    <property type="term" value="P:translation"/>
    <property type="evidence" value="ECO:0007669"/>
    <property type="project" value="UniProtKB-KW"/>
</dbReference>
<keyword evidence="7" id="KW-1185">Reference proteome</keyword>
<comment type="caution">
    <text evidence="6">The sequence shown here is derived from an EMBL/GenBank/DDBJ whole genome shotgun (WGS) entry which is preliminary data.</text>
</comment>
<reference evidence="6 7" key="1">
    <citation type="journal article" date="2017" name="BMC Genomics">
        <title>Comparative genomic and phylogenomic analyses of the Bifidobacteriaceae family.</title>
        <authorList>
            <person name="Lugli G.A."/>
            <person name="Milani C."/>
            <person name="Turroni F."/>
            <person name="Duranti S."/>
            <person name="Mancabelli L."/>
            <person name="Mangifesta M."/>
            <person name="Ferrario C."/>
            <person name="Modesto M."/>
            <person name="Mattarelli P."/>
            <person name="Jiri K."/>
            <person name="van Sinderen D."/>
            <person name="Ventura M."/>
        </authorList>
    </citation>
    <scope>NUCLEOTIDE SEQUENCE [LARGE SCALE GENOMIC DNA]</scope>
    <source>
        <strain evidence="6 7">LMG 21773</strain>
    </source>
</reference>